<dbReference type="InterPro" id="IPR036736">
    <property type="entry name" value="ACP-like_sf"/>
</dbReference>
<dbReference type="Gene3D" id="3.90.180.10">
    <property type="entry name" value="Medium-chain alcohol dehydrogenases, catalytic domain"/>
    <property type="match status" value="1"/>
</dbReference>
<evidence type="ECO:0000313" key="11">
    <source>
        <dbReference type="Proteomes" id="UP001265746"/>
    </source>
</evidence>
<dbReference type="PANTHER" id="PTHR43775:SF29">
    <property type="entry name" value="ASPERFURANONE POLYKETIDE SYNTHASE AFOG-RELATED"/>
    <property type="match status" value="1"/>
</dbReference>
<evidence type="ECO:0000259" key="7">
    <source>
        <dbReference type="PROSITE" id="PS50075"/>
    </source>
</evidence>
<evidence type="ECO:0000256" key="4">
    <source>
        <dbReference type="ARBA" id="ARBA00023002"/>
    </source>
</evidence>
<dbReference type="Gene3D" id="3.40.47.10">
    <property type="match status" value="1"/>
</dbReference>
<dbReference type="InterPro" id="IPR006162">
    <property type="entry name" value="Ppantetheine_attach_site"/>
</dbReference>
<dbReference type="PROSITE" id="PS00012">
    <property type="entry name" value="PHOSPHOPANTETHEINE"/>
    <property type="match status" value="1"/>
</dbReference>
<evidence type="ECO:0000256" key="1">
    <source>
        <dbReference type="ARBA" id="ARBA00022450"/>
    </source>
</evidence>
<dbReference type="InterPro" id="IPR049552">
    <property type="entry name" value="PKS_DH_N"/>
</dbReference>
<dbReference type="PANTHER" id="PTHR43775">
    <property type="entry name" value="FATTY ACID SYNTHASE"/>
    <property type="match status" value="1"/>
</dbReference>
<dbReference type="InterPro" id="IPR016039">
    <property type="entry name" value="Thiolase-like"/>
</dbReference>
<dbReference type="GO" id="GO:0016491">
    <property type="term" value="F:oxidoreductase activity"/>
    <property type="evidence" value="ECO:0007669"/>
    <property type="project" value="UniProtKB-KW"/>
</dbReference>
<evidence type="ECO:0000256" key="5">
    <source>
        <dbReference type="ARBA" id="ARBA00023268"/>
    </source>
</evidence>
<dbReference type="SMART" id="SM00829">
    <property type="entry name" value="PKS_ER"/>
    <property type="match status" value="1"/>
</dbReference>
<dbReference type="SUPFAM" id="SSF53901">
    <property type="entry name" value="Thiolase-like"/>
    <property type="match status" value="1"/>
</dbReference>
<dbReference type="Pfam" id="PF08659">
    <property type="entry name" value="KR"/>
    <property type="match status" value="1"/>
</dbReference>
<evidence type="ECO:0000313" key="10">
    <source>
        <dbReference type="EMBL" id="KAK2616167.1"/>
    </source>
</evidence>
<dbReference type="GO" id="GO:0031177">
    <property type="term" value="F:phosphopantetheine binding"/>
    <property type="evidence" value="ECO:0007669"/>
    <property type="project" value="InterPro"/>
</dbReference>
<keyword evidence="3" id="KW-0808">Transferase</keyword>
<dbReference type="Pfam" id="PF16197">
    <property type="entry name" value="KAsynt_C_assoc"/>
    <property type="match status" value="1"/>
</dbReference>
<dbReference type="InterPro" id="IPR057326">
    <property type="entry name" value="KR_dom"/>
</dbReference>
<dbReference type="InterPro" id="IPR016035">
    <property type="entry name" value="Acyl_Trfase/lysoPLipase"/>
</dbReference>
<dbReference type="InterPro" id="IPR036291">
    <property type="entry name" value="NAD(P)-bd_dom_sf"/>
</dbReference>
<reference evidence="10" key="1">
    <citation type="submission" date="2023-06" db="EMBL/GenBank/DDBJ databases">
        <authorList>
            <person name="Noh H."/>
        </authorList>
    </citation>
    <scope>NUCLEOTIDE SEQUENCE</scope>
    <source>
        <strain evidence="10">DUCC20226</strain>
    </source>
</reference>
<dbReference type="SUPFAM" id="SSF50129">
    <property type="entry name" value="GroES-like"/>
    <property type="match status" value="1"/>
</dbReference>
<dbReference type="Proteomes" id="UP001265746">
    <property type="component" value="Unassembled WGS sequence"/>
</dbReference>
<dbReference type="GO" id="GO:0044550">
    <property type="term" value="P:secondary metabolite biosynthetic process"/>
    <property type="evidence" value="ECO:0007669"/>
    <property type="project" value="TreeGrafter"/>
</dbReference>
<dbReference type="PROSITE" id="PS52019">
    <property type="entry name" value="PKS_MFAS_DH"/>
    <property type="match status" value="1"/>
</dbReference>
<evidence type="ECO:0000256" key="6">
    <source>
        <dbReference type="PROSITE-ProRule" id="PRU01363"/>
    </source>
</evidence>
<dbReference type="InterPro" id="IPR020843">
    <property type="entry name" value="ER"/>
</dbReference>
<dbReference type="Pfam" id="PF02801">
    <property type="entry name" value="Ketoacyl-synt_C"/>
    <property type="match status" value="1"/>
</dbReference>
<dbReference type="PROSITE" id="PS50075">
    <property type="entry name" value="CARRIER"/>
    <property type="match status" value="1"/>
</dbReference>
<dbReference type="InterPro" id="IPR014030">
    <property type="entry name" value="Ketoacyl_synth_N"/>
</dbReference>
<protein>
    <submittedName>
        <fullName evidence="10">Uncharacterized protein</fullName>
    </submittedName>
</protein>
<dbReference type="InterPro" id="IPR020841">
    <property type="entry name" value="PKS_Beta-ketoAc_synthase_dom"/>
</dbReference>
<dbReference type="CDD" id="cd00833">
    <property type="entry name" value="PKS"/>
    <property type="match status" value="1"/>
</dbReference>
<dbReference type="Gene3D" id="3.40.366.10">
    <property type="entry name" value="Malonyl-Coenzyme A Acyl Carrier Protein, domain 2"/>
    <property type="match status" value="1"/>
</dbReference>
<dbReference type="FunFam" id="3.40.50.720:FF:000209">
    <property type="entry name" value="Polyketide synthase Pks12"/>
    <property type="match status" value="1"/>
</dbReference>
<accession>A0AAD9SU62</accession>
<dbReference type="InterPro" id="IPR011032">
    <property type="entry name" value="GroES-like_sf"/>
</dbReference>
<dbReference type="Gene3D" id="3.40.50.720">
    <property type="entry name" value="NAD(P)-binding Rossmann-like Domain"/>
    <property type="match status" value="1"/>
</dbReference>
<dbReference type="InterPro" id="IPR016036">
    <property type="entry name" value="Malonyl_transacylase_ACP-bd"/>
</dbReference>
<dbReference type="InterPro" id="IPR013154">
    <property type="entry name" value="ADH-like_N"/>
</dbReference>
<dbReference type="SUPFAM" id="SSF47336">
    <property type="entry name" value="ACP-like"/>
    <property type="match status" value="1"/>
</dbReference>
<keyword evidence="1" id="KW-0596">Phosphopantetheine</keyword>
<feature type="domain" description="PKS/mFAS DH" evidence="9">
    <location>
        <begin position="941"/>
        <end position="1263"/>
    </location>
</feature>
<feature type="region of interest" description="C-terminal hotdog fold" evidence="6">
    <location>
        <begin position="1103"/>
        <end position="1263"/>
    </location>
</feature>
<dbReference type="GO" id="GO:1901336">
    <property type="term" value="P:lactone biosynthetic process"/>
    <property type="evidence" value="ECO:0007669"/>
    <property type="project" value="UniProtKB-ARBA"/>
</dbReference>
<dbReference type="Pfam" id="PF13602">
    <property type="entry name" value="ADH_zinc_N_2"/>
    <property type="match status" value="1"/>
</dbReference>
<dbReference type="SMART" id="SM00825">
    <property type="entry name" value="PKS_KS"/>
    <property type="match status" value="1"/>
</dbReference>
<keyword evidence="5" id="KW-0511">Multifunctional enzyme</keyword>
<feature type="domain" description="Carrier" evidence="7">
    <location>
        <begin position="2295"/>
        <end position="2372"/>
    </location>
</feature>
<dbReference type="Pfam" id="PF08240">
    <property type="entry name" value="ADH_N"/>
    <property type="match status" value="1"/>
</dbReference>
<dbReference type="InterPro" id="IPR014043">
    <property type="entry name" value="Acyl_transferase_dom"/>
</dbReference>
<gene>
    <name evidence="10" type="ORF">N8I77_002874</name>
</gene>
<evidence type="ECO:0000256" key="3">
    <source>
        <dbReference type="ARBA" id="ARBA00022679"/>
    </source>
</evidence>
<dbReference type="SMART" id="SM00826">
    <property type="entry name" value="PKS_DH"/>
    <property type="match status" value="1"/>
</dbReference>
<dbReference type="Gene3D" id="3.10.129.110">
    <property type="entry name" value="Polyketide synthase dehydratase"/>
    <property type="match status" value="1"/>
</dbReference>
<dbReference type="Gene3D" id="1.10.1200.10">
    <property type="entry name" value="ACP-like"/>
    <property type="match status" value="1"/>
</dbReference>
<feature type="active site" description="Proton acceptor; for dehydratase activity" evidence="6">
    <location>
        <position position="973"/>
    </location>
</feature>
<dbReference type="CDD" id="cd05195">
    <property type="entry name" value="enoyl_red"/>
    <property type="match status" value="1"/>
</dbReference>
<dbReference type="SMART" id="SM00823">
    <property type="entry name" value="PKS_PP"/>
    <property type="match status" value="1"/>
</dbReference>
<dbReference type="Pfam" id="PF14765">
    <property type="entry name" value="PS-DH"/>
    <property type="match status" value="1"/>
</dbReference>
<dbReference type="InterPro" id="IPR050091">
    <property type="entry name" value="PKS_NRPS_Biosynth_Enz"/>
</dbReference>
<dbReference type="InterPro" id="IPR032821">
    <property type="entry name" value="PKS_assoc"/>
</dbReference>
<proteinExistence type="predicted"/>
<evidence type="ECO:0000256" key="2">
    <source>
        <dbReference type="ARBA" id="ARBA00022553"/>
    </source>
</evidence>
<name>A0AAD9SU62_PHOAM</name>
<feature type="region of interest" description="N-terminal hotdog fold" evidence="6">
    <location>
        <begin position="941"/>
        <end position="1076"/>
    </location>
</feature>
<dbReference type="InterPro" id="IPR042104">
    <property type="entry name" value="PKS_dehydratase_sf"/>
</dbReference>
<keyword evidence="4" id="KW-0560">Oxidoreductase</keyword>
<dbReference type="InterPro" id="IPR049900">
    <property type="entry name" value="PKS_mFAS_DH"/>
</dbReference>
<sequence length="2380" mass="257442">MVTTMPASREERAPIAIIGMACRLPGDATSPSKFWDLIKNGKDAYSPNSKRWNSDAFHHPKGGRLNRLPTKGGHFLEQDPYAFDAAFFNIPAAEAMALDPKQRITLEVAYEALENAGLPLQKVNGTQTACFIGSAQSDYRDMLTRDFNNYPKYYIVGNGDDMTASRISHFLNIHGPSTTVQTACSSSIVATHLACQSLQANESEMAIAGGINVILSPDLTIQLNNLGAINPDGHSRSFDNDANGYARGEGSGVLILKRLDKALRDGDPVRAIIRGSGVNSDGWTQGITMPSGEAQEALIRSVYERNGLDFASVQYVEAHGTGTKAGDPIETAAIARTIGTGATKSRRLMIGSVKPNIGHLEAAAGVVSIIKGVLAMENGMLPPQIMYSQPNPAIHFDDWNMAVTTKLIPWPTAKVKRMSINGFGIGGTNGHVVLETYDSAQRPTTSLPDQQREPPRSRKRLFVFSSSDQAGLRRVSDTLVKHLDGLGPEASSPEYLANLSYTISKARSSLSWRASCVADSVAQLRHQLLDTANGLEGTATRAGSSQPRIGFIFTGQGAQWAGMGDELLQAYPVFRDSVARSAALLSSLGCRWDPVTELQRPKDKSRLKSPEISQPICTVLQVGLVDLLRSWGVTPSKVVGHSSGEIAAAYCAGALTHRDAIAVAYFRGQVSVGLVGLNSGMMAVGCSAERAKKFLVDHKEVTGGKVTVACINSPGSVTLSGDASALNKLRGVLEEEKVFARRLQVEVAYHSTYMQGAAGEYSEAIADIEPQQSDPDKDTEPITFVSSVTGQECSSEMLGGYYWVRNLMSPVLFSQALHRLVQGSPESSQPEDTGASVDLLVEIGPHSALGGAVEQILAEKGITNVGYRSALARFQNPVDNVLQLAADLFSQAVPLDLENVNGDSGCEFLTDLPPYAWNHSKSFRCDSRINREAMNQKHPTRSLLGAPVPMMDETQHVWRGFLTLEDEPWLRGHMGGSTVVFPAAGMISTVLEAAQQLAEPGRTARAFRLRDVTLTTSIALSDGLLTEVIVHLKPWLPSSLGGIPATWWEFTVSSCASGDQLRDHCRGFVTIDYEGTSEQMAVEDADIEARRMSDYHTTLSKCPINCSKERFYGAMNKALWNYSGAFQGIENCRVGELGQGAFDIRINDIGETLSKSHLERPFLIHAATLDAVFQSLLSSTWEGGENGGFKYAKPYVPVHLGELEVSARIPGDVGYILHGFCTSKRHGFTDLSTDITMFDQDVSKAFVVVKDFRVSETSMDGDSSNAERSGTEVDPADTTAVVRWDYALDLMTPENISQVVTEFPSQDRLAEILKMVLHNSPGATVIELLPDYEALGHSAISNLPESYIPQSKVHFAVASHDDKAAKRASGLGHTFELGDSGEPLPSDVPLADLLIVSPAAAQLENFGAVFDRAIGLAKPDAIALVAANTDAASPILQDRGFKIVCSIEDDQVPSLYSARTQPPPANGVHTSKRQAAILEPDVYNKTSRAFLESLRQDLEAHDYEVVAKTIAQASEDAVAEGAVLISLLELEKPVFANLSQEQYEGIKAIFSKYKRLLWVTCGDEPALGVVDGLSRCIGSEMGITTQVLHLSQSTGMHNGPSLAARIITAKSAENEDEFHEHGGLLRVARIYRRKGENEAIRHHLYDSIREATVGPDEALRLTVGKPGLLDTLHFVEDDRQLADLADHEVEVQVKATGINFRDIMAAMGLIPMTVLGLEGSGIITKIGAQATNQFKVGDRVSFMGLGAHATKCRTDYRLAVKIPDTTTFEEAAALPIVYITAYHALINMSRLRKGQSVLIHAAAGGVGQAAIQIAQHLSLDIYTTVSSQEKRKLLTDVYNIPEERIFYSRDASFAKSVKRVTQARGVDCVLDCLSGELLKASWECLAPFGTLIEIGLRDILDNAYLDMRPFAKGTTFTFLDTFGLLQENPDYLGEILRDAFQLIGQLSLKAPSPLTVQPMGKAGDSFRTIQQGKHIGKMVLSFEDDTPAPVLRKAQDSLRLDPDATYLLVGGLGGLGRSLARQFVACGARNIAFVSRSGGETPEAQALVDELSVARVKAFKGDVTDAASFRAAMDQCERELPPVKGVVQMAMVLRDTVFETMSYDAWNTGLRPKVHGTMNLHEYFGSDRPVDFFIICSSISGITGNMGQAQYCAGNTYQDTLAHYRRSKGLKATSVNLGIMRDVGVIAEQGVTGHYKLWEETLGIRESTFHALFKGLINRQKSEDPAMWPPAQVTTGLGTADMMAAHGFEQPWYFSKARFGPLAVTSSSSEATSCSGGASSSPVASKLMEASSKERAVEIITEGLVGKVAEILQMPPSEVDPGRPMYRYGVDSLVALEVRNWISKEMKSSVALLEVLAAVPMTVFAATIADKSEILASAGA</sequence>
<keyword evidence="11" id="KW-1185">Reference proteome</keyword>
<evidence type="ECO:0000259" key="9">
    <source>
        <dbReference type="PROSITE" id="PS52019"/>
    </source>
</evidence>
<organism evidence="10 11">
    <name type="scientific">Phomopsis amygdali</name>
    <name type="common">Fusicoccum amygdali</name>
    <dbReference type="NCBI Taxonomy" id="1214568"/>
    <lineage>
        <taxon>Eukaryota</taxon>
        <taxon>Fungi</taxon>
        <taxon>Dikarya</taxon>
        <taxon>Ascomycota</taxon>
        <taxon>Pezizomycotina</taxon>
        <taxon>Sordariomycetes</taxon>
        <taxon>Sordariomycetidae</taxon>
        <taxon>Diaporthales</taxon>
        <taxon>Diaporthaceae</taxon>
        <taxon>Diaporthe</taxon>
    </lineage>
</organism>
<dbReference type="SMART" id="SM00822">
    <property type="entry name" value="PKS_KR"/>
    <property type="match status" value="1"/>
</dbReference>
<dbReference type="SUPFAM" id="SSF55048">
    <property type="entry name" value="Probable ACP-binding domain of malonyl-CoA ACP transacylase"/>
    <property type="match status" value="1"/>
</dbReference>
<dbReference type="PROSITE" id="PS52004">
    <property type="entry name" value="KS3_2"/>
    <property type="match status" value="1"/>
</dbReference>
<dbReference type="InterPro" id="IPR020806">
    <property type="entry name" value="PKS_PP-bd"/>
</dbReference>
<dbReference type="Pfam" id="PF00698">
    <property type="entry name" value="Acyl_transf_1"/>
    <property type="match status" value="1"/>
</dbReference>
<keyword evidence="2" id="KW-0597">Phosphoprotein</keyword>
<dbReference type="InterPro" id="IPR014031">
    <property type="entry name" value="Ketoacyl_synth_C"/>
</dbReference>
<dbReference type="SUPFAM" id="SSF51735">
    <property type="entry name" value="NAD(P)-binding Rossmann-fold domains"/>
    <property type="match status" value="2"/>
</dbReference>
<dbReference type="SUPFAM" id="SSF52151">
    <property type="entry name" value="FabD/lysophospholipase-like"/>
    <property type="match status" value="1"/>
</dbReference>
<dbReference type="Pfam" id="PF21089">
    <property type="entry name" value="PKS_DH_N"/>
    <property type="match status" value="1"/>
</dbReference>
<feature type="domain" description="Ketosynthase family 3 (KS3)" evidence="8">
    <location>
        <begin position="12"/>
        <end position="436"/>
    </location>
</feature>
<dbReference type="InterPro" id="IPR049551">
    <property type="entry name" value="PKS_DH_C"/>
</dbReference>
<dbReference type="InterPro" id="IPR020807">
    <property type="entry name" value="PKS_DH"/>
</dbReference>
<dbReference type="GO" id="GO:0006633">
    <property type="term" value="P:fatty acid biosynthetic process"/>
    <property type="evidence" value="ECO:0007669"/>
    <property type="project" value="TreeGrafter"/>
</dbReference>
<comment type="caution">
    <text evidence="10">The sequence shown here is derived from an EMBL/GenBank/DDBJ whole genome shotgun (WGS) entry which is preliminary data.</text>
</comment>
<dbReference type="GO" id="GO:0004312">
    <property type="term" value="F:fatty acid synthase activity"/>
    <property type="evidence" value="ECO:0007669"/>
    <property type="project" value="TreeGrafter"/>
</dbReference>
<dbReference type="Pfam" id="PF00109">
    <property type="entry name" value="ketoacyl-synt"/>
    <property type="match status" value="1"/>
</dbReference>
<dbReference type="InterPro" id="IPR013968">
    <property type="entry name" value="PKS_KR"/>
</dbReference>
<dbReference type="InterPro" id="IPR009081">
    <property type="entry name" value="PP-bd_ACP"/>
</dbReference>
<feature type="active site" description="Proton donor; for dehydratase activity" evidence="6">
    <location>
        <position position="1170"/>
    </location>
</feature>
<evidence type="ECO:0000259" key="8">
    <source>
        <dbReference type="PROSITE" id="PS52004"/>
    </source>
</evidence>
<dbReference type="SMART" id="SM00827">
    <property type="entry name" value="PKS_AT"/>
    <property type="match status" value="1"/>
</dbReference>
<dbReference type="EMBL" id="JAUJFL010000001">
    <property type="protein sequence ID" value="KAK2616167.1"/>
    <property type="molecule type" value="Genomic_DNA"/>
</dbReference>
<dbReference type="InterPro" id="IPR001227">
    <property type="entry name" value="Ac_transferase_dom_sf"/>
</dbReference>
<dbReference type="Pfam" id="PF23297">
    <property type="entry name" value="ACP_SdgA_C"/>
    <property type="match status" value="1"/>
</dbReference>